<keyword evidence="2 10" id="KW-0812">Transmembrane</keyword>
<dbReference type="OrthoDB" id="428111at2759"/>
<feature type="region of interest" description="Disordered" evidence="9">
    <location>
        <begin position="346"/>
        <end position="366"/>
    </location>
</feature>
<dbReference type="FunFam" id="2.60.40.10:FF:000053">
    <property type="entry name" value="Roundabout guidance receptor 1"/>
    <property type="match status" value="1"/>
</dbReference>
<dbReference type="FunFam" id="2.60.40.10:FF:000058">
    <property type="entry name" value="roundabout homolog 2 isoform X3"/>
    <property type="match status" value="1"/>
</dbReference>
<evidence type="ECO:0000256" key="7">
    <source>
        <dbReference type="ARBA" id="ARBA00023157"/>
    </source>
</evidence>
<dbReference type="InterPro" id="IPR036179">
    <property type="entry name" value="Ig-like_dom_sf"/>
</dbReference>
<accession>A0A2I0TPK4</accession>
<dbReference type="PANTHER" id="PTHR12231:SF236">
    <property type="entry name" value="ROUNDABOUT HOMOLOG 3"/>
    <property type="match status" value="1"/>
</dbReference>
<evidence type="ECO:0008006" key="15">
    <source>
        <dbReference type="Google" id="ProtNLM"/>
    </source>
</evidence>
<organism evidence="13 14">
    <name type="scientific">Limosa lapponica baueri</name>
    <dbReference type="NCBI Taxonomy" id="1758121"/>
    <lineage>
        <taxon>Eukaryota</taxon>
        <taxon>Metazoa</taxon>
        <taxon>Chordata</taxon>
        <taxon>Craniata</taxon>
        <taxon>Vertebrata</taxon>
        <taxon>Euteleostomi</taxon>
        <taxon>Archelosauria</taxon>
        <taxon>Archosauria</taxon>
        <taxon>Dinosauria</taxon>
        <taxon>Saurischia</taxon>
        <taxon>Theropoda</taxon>
        <taxon>Coelurosauria</taxon>
        <taxon>Aves</taxon>
        <taxon>Neognathae</taxon>
        <taxon>Neoaves</taxon>
        <taxon>Charadriiformes</taxon>
        <taxon>Scolopacidae</taxon>
        <taxon>Limosa</taxon>
    </lineage>
</organism>
<dbReference type="SMART" id="SM00408">
    <property type="entry name" value="IGc2"/>
    <property type="match status" value="3"/>
</dbReference>
<evidence type="ECO:0000313" key="14">
    <source>
        <dbReference type="Proteomes" id="UP000233556"/>
    </source>
</evidence>
<feature type="region of interest" description="Disordered" evidence="9">
    <location>
        <begin position="446"/>
        <end position="467"/>
    </location>
</feature>
<proteinExistence type="predicted"/>
<dbReference type="PANTHER" id="PTHR12231">
    <property type="entry name" value="CTX-RELATED TYPE I TRANSMEMBRANE PROTEIN"/>
    <property type="match status" value="1"/>
</dbReference>
<evidence type="ECO:0000259" key="12">
    <source>
        <dbReference type="PROSITE" id="PS50853"/>
    </source>
</evidence>
<sequence length="915" mass="96936">MLWRTTCMERPFELGSPQIRGGKLMVASARKSDAGIYVCVATNVVGERASEPAELVVFERPAFSKRPRSQAVLVEGTVEFPCQAVGDPQPAARWRKEEGEMPAGRWEVLPDNTLRIRRLRVEDEGTYTCVADNSVGRSEASGTLTVHVPPQLVTGPRDQIVTPGQSVTFQCQSKGNPPPAVFWQKEGSQTLLFPGQPPHPTARFAVSPGGAITIADVQPADAGYYLCQAISVAGSILAKARLEVEDVPAEHRPPVMGWGPTNQTVLPVGATARLLCPVGASDPLASVGWMKDGSALVGAQPRVSLLENGTLQITGLRVTDSGHYECVATSSAGKTLWGSSLKVQDEGSSLSPLSPEPGILPRPPSTPMVTNITKSSVTLSWKGNEDSSATDVTSYIVEAFSQAAGGPWQTVAANVESETYTVSGLVPDTVYLFLVRAVNAYGLSDPSGISEPVRTQADASPTQQGLDPEQVQRELAQVAVHLQEPVVLPLGAVRLSWTDYEVKVRPYFHQLHGPDSTVRALRTPEAAPSAPPRAVSVAGNGTSVRISWQPPPPAEQNGVIRNYRIWCLGNESRFHINQSVEGTVLATVLQGLVPGVPYHAEVAAATGAGVGARSAPVPIRIAPLAEQGAGPVGGSSMAEHLAEVVRRPAFIAGVGGACWVILAAFAAWLYSRRRRNKELSHFAASFAYTPTVAFPAPARGSPRAAAGGGYPWLADVWRGGGVAGASSCLGTTERYYNEAGITRYIAQTEQFGAGTSEGPVYSTIEAEGEELHTFPRPFSQHGTPYLGGGPQPMDAPAPQTPHSRAEHGAKRKKLGQAVKPPAVSWTELLPPPPSASELSQCAQEEDEEEEDEEEEAAGGLGTEEWYPSEHVPCATAASSPAASSGCQSTATLTPSPHATEDILRLRDFDSPGLLR</sequence>
<evidence type="ECO:0000256" key="10">
    <source>
        <dbReference type="SAM" id="Phobius"/>
    </source>
</evidence>
<evidence type="ECO:0000256" key="5">
    <source>
        <dbReference type="ARBA" id="ARBA00022989"/>
    </source>
</evidence>
<feature type="transmembrane region" description="Helical" evidence="10">
    <location>
        <begin position="649"/>
        <end position="670"/>
    </location>
</feature>
<feature type="domain" description="Ig-like" evidence="11">
    <location>
        <begin position="61"/>
        <end position="145"/>
    </location>
</feature>
<dbReference type="InterPro" id="IPR013106">
    <property type="entry name" value="Ig_V-set"/>
</dbReference>
<keyword evidence="6 10" id="KW-0472">Membrane</keyword>
<dbReference type="GO" id="GO:0016020">
    <property type="term" value="C:membrane"/>
    <property type="evidence" value="ECO:0007669"/>
    <property type="project" value="UniProtKB-SubCell"/>
</dbReference>
<feature type="region of interest" description="Disordered" evidence="9">
    <location>
        <begin position="774"/>
        <end position="915"/>
    </location>
</feature>
<keyword evidence="3" id="KW-0732">Signal</keyword>
<keyword evidence="5 10" id="KW-1133">Transmembrane helix</keyword>
<dbReference type="SUPFAM" id="SSF49265">
    <property type="entry name" value="Fibronectin type III"/>
    <property type="match status" value="2"/>
</dbReference>
<keyword evidence="14" id="KW-1185">Reference proteome</keyword>
<evidence type="ECO:0000256" key="6">
    <source>
        <dbReference type="ARBA" id="ARBA00023136"/>
    </source>
</evidence>
<dbReference type="EMBL" id="KZ508086">
    <property type="protein sequence ID" value="PKU35712.1"/>
    <property type="molecule type" value="Genomic_DNA"/>
</dbReference>
<dbReference type="CDD" id="cd00063">
    <property type="entry name" value="FN3"/>
    <property type="match status" value="2"/>
</dbReference>
<dbReference type="AlphaFoldDB" id="A0A2I0TPK4"/>
<reference evidence="14" key="2">
    <citation type="submission" date="2017-12" db="EMBL/GenBank/DDBJ databases">
        <title>Genome sequence of the Bar-tailed Godwit (Limosa lapponica baueri).</title>
        <authorList>
            <person name="Lima N.C.B."/>
            <person name="Parody-Merino A.M."/>
            <person name="Battley P.F."/>
            <person name="Fidler A.E."/>
            <person name="Prosdocimi F."/>
        </authorList>
    </citation>
    <scope>NUCLEOTIDE SEQUENCE [LARGE SCALE GENOMIC DNA]</scope>
</reference>
<dbReference type="PROSITE" id="PS50835">
    <property type="entry name" value="IG_LIKE"/>
    <property type="match status" value="3"/>
</dbReference>
<dbReference type="PROSITE" id="PS50853">
    <property type="entry name" value="FN3"/>
    <property type="match status" value="2"/>
</dbReference>
<evidence type="ECO:0000256" key="4">
    <source>
        <dbReference type="ARBA" id="ARBA00022737"/>
    </source>
</evidence>
<dbReference type="Pfam" id="PF13927">
    <property type="entry name" value="Ig_3"/>
    <property type="match status" value="2"/>
</dbReference>
<keyword evidence="8" id="KW-0393">Immunoglobulin domain</keyword>
<dbReference type="SMART" id="SM00060">
    <property type="entry name" value="FN3"/>
    <property type="match status" value="2"/>
</dbReference>
<dbReference type="FunFam" id="2.60.40.10:FF:000008">
    <property type="entry name" value="roundabout homolog 2 isoform X2"/>
    <property type="match status" value="1"/>
</dbReference>
<feature type="compositionally biased region" description="Basic and acidic residues" evidence="9">
    <location>
        <begin position="898"/>
        <end position="909"/>
    </location>
</feature>
<dbReference type="Pfam" id="PF00041">
    <property type="entry name" value="fn3"/>
    <property type="match status" value="2"/>
</dbReference>
<evidence type="ECO:0000256" key="1">
    <source>
        <dbReference type="ARBA" id="ARBA00004167"/>
    </source>
</evidence>
<evidence type="ECO:0000256" key="2">
    <source>
        <dbReference type="ARBA" id="ARBA00022692"/>
    </source>
</evidence>
<evidence type="ECO:0000256" key="3">
    <source>
        <dbReference type="ARBA" id="ARBA00022729"/>
    </source>
</evidence>
<dbReference type="SUPFAM" id="SSF48726">
    <property type="entry name" value="Immunoglobulin"/>
    <property type="match status" value="4"/>
</dbReference>
<comment type="subcellular location">
    <subcellularLocation>
        <location evidence="1">Membrane</location>
        <topology evidence="1">Single-pass membrane protein</topology>
    </subcellularLocation>
</comment>
<dbReference type="SMART" id="SM00406">
    <property type="entry name" value="IGv"/>
    <property type="match status" value="3"/>
</dbReference>
<feature type="compositionally biased region" description="Low complexity" evidence="9">
    <location>
        <begin position="872"/>
        <end position="889"/>
    </location>
</feature>
<protein>
    <recommendedName>
        <fullName evidence="15">Roundabout homolog 3</fullName>
    </recommendedName>
</protein>
<feature type="compositionally biased region" description="Pro residues" evidence="9">
    <location>
        <begin position="354"/>
        <end position="366"/>
    </location>
</feature>
<dbReference type="InterPro" id="IPR051170">
    <property type="entry name" value="Neural/epithelial_adhesion"/>
</dbReference>
<keyword evidence="4" id="KW-0677">Repeat</keyword>
<dbReference type="Pfam" id="PF07679">
    <property type="entry name" value="I-set"/>
    <property type="match status" value="1"/>
</dbReference>
<dbReference type="InterPro" id="IPR036116">
    <property type="entry name" value="FN3_sf"/>
</dbReference>
<evidence type="ECO:0000313" key="13">
    <source>
        <dbReference type="EMBL" id="PKU35712.1"/>
    </source>
</evidence>
<feature type="compositionally biased region" description="Acidic residues" evidence="9">
    <location>
        <begin position="843"/>
        <end position="856"/>
    </location>
</feature>
<dbReference type="Gene3D" id="2.60.40.10">
    <property type="entry name" value="Immunoglobulins"/>
    <property type="match status" value="6"/>
</dbReference>
<dbReference type="GO" id="GO:0007399">
    <property type="term" value="P:nervous system development"/>
    <property type="evidence" value="ECO:0007669"/>
    <property type="project" value="UniProtKB-ARBA"/>
</dbReference>
<dbReference type="InterPro" id="IPR013783">
    <property type="entry name" value="Ig-like_fold"/>
</dbReference>
<dbReference type="InterPro" id="IPR003598">
    <property type="entry name" value="Ig_sub2"/>
</dbReference>
<dbReference type="SMART" id="SM00409">
    <property type="entry name" value="IG"/>
    <property type="match status" value="4"/>
</dbReference>
<dbReference type="FunFam" id="2.60.40.10:FF:000055">
    <property type="entry name" value="roundabout homolog 1 isoform X2"/>
    <property type="match status" value="1"/>
</dbReference>
<dbReference type="InterPro" id="IPR003599">
    <property type="entry name" value="Ig_sub"/>
</dbReference>
<dbReference type="Proteomes" id="UP000233556">
    <property type="component" value="Unassembled WGS sequence"/>
</dbReference>
<dbReference type="InterPro" id="IPR003961">
    <property type="entry name" value="FN3_dom"/>
</dbReference>
<dbReference type="InterPro" id="IPR013098">
    <property type="entry name" value="Ig_I-set"/>
</dbReference>
<feature type="domain" description="Ig-like" evidence="11">
    <location>
        <begin position="150"/>
        <end position="243"/>
    </location>
</feature>
<feature type="domain" description="Ig-like" evidence="11">
    <location>
        <begin position="253"/>
        <end position="344"/>
    </location>
</feature>
<keyword evidence="7" id="KW-1015">Disulfide bond</keyword>
<evidence type="ECO:0000259" key="11">
    <source>
        <dbReference type="PROSITE" id="PS50835"/>
    </source>
</evidence>
<reference evidence="14" key="1">
    <citation type="submission" date="2017-11" db="EMBL/GenBank/DDBJ databases">
        <authorList>
            <person name="Lima N.C."/>
            <person name="Parody-Merino A.M."/>
            <person name="Battley P.F."/>
            <person name="Fidler A.E."/>
            <person name="Prosdocimi F."/>
        </authorList>
    </citation>
    <scope>NUCLEOTIDE SEQUENCE [LARGE SCALE GENOMIC DNA]</scope>
</reference>
<feature type="domain" description="Fibronectin type-III" evidence="12">
    <location>
        <begin position="363"/>
        <end position="458"/>
    </location>
</feature>
<feature type="domain" description="Fibronectin type-III" evidence="12">
    <location>
        <begin position="528"/>
        <end position="624"/>
    </location>
</feature>
<evidence type="ECO:0000256" key="8">
    <source>
        <dbReference type="ARBA" id="ARBA00023319"/>
    </source>
</evidence>
<dbReference type="InterPro" id="IPR007110">
    <property type="entry name" value="Ig-like_dom"/>
</dbReference>
<gene>
    <name evidence="13" type="ORF">llap_13984</name>
</gene>
<evidence type="ECO:0000256" key="9">
    <source>
        <dbReference type="SAM" id="MobiDB-lite"/>
    </source>
</evidence>
<name>A0A2I0TPK4_LIMLA</name>